<keyword evidence="10 13" id="KW-0239">DNA-directed DNA polymerase</keyword>
<dbReference type="NCBIfam" id="TIGR00594">
    <property type="entry name" value="polc"/>
    <property type="match status" value="1"/>
</dbReference>
<evidence type="ECO:0000256" key="8">
    <source>
        <dbReference type="ARBA" id="ARBA00022705"/>
    </source>
</evidence>
<evidence type="ECO:0000256" key="13">
    <source>
        <dbReference type="HAMAP-Rule" id="MF_01902"/>
    </source>
</evidence>
<dbReference type="PANTHER" id="PTHR32294:SF4">
    <property type="entry name" value="ERROR-PRONE DNA POLYMERASE"/>
    <property type="match status" value="1"/>
</dbReference>
<gene>
    <name evidence="13" type="primary">dnaE2</name>
    <name evidence="15" type="ORF">GP2143_17641</name>
</gene>
<keyword evidence="8 13" id="KW-0235">DNA replication</keyword>
<evidence type="ECO:0000256" key="7">
    <source>
        <dbReference type="ARBA" id="ARBA00022695"/>
    </source>
</evidence>
<dbReference type="NCBIfam" id="NF004225">
    <property type="entry name" value="PRK05672.1"/>
    <property type="match status" value="1"/>
</dbReference>
<comment type="subcellular location">
    <subcellularLocation>
        <location evidence="1 13">Cytoplasm</location>
    </subcellularLocation>
</comment>
<dbReference type="Pfam" id="PF07733">
    <property type="entry name" value="DNA_pol3_alpha"/>
    <property type="match status" value="1"/>
</dbReference>
<dbReference type="SMART" id="SM00481">
    <property type="entry name" value="POLIIIAc"/>
    <property type="match status" value="1"/>
</dbReference>
<dbReference type="InterPro" id="IPR016195">
    <property type="entry name" value="Pol/histidinol_Pase-like"/>
</dbReference>
<evidence type="ECO:0000256" key="10">
    <source>
        <dbReference type="ARBA" id="ARBA00022932"/>
    </source>
</evidence>
<dbReference type="PANTHER" id="PTHR32294">
    <property type="entry name" value="DNA POLYMERASE III SUBUNIT ALPHA"/>
    <property type="match status" value="1"/>
</dbReference>
<evidence type="ECO:0000256" key="2">
    <source>
        <dbReference type="ARBA" id="ARBA00007391"/>
    </source>
</evidence>
<keyword evidence="5 13" id="KW-0963">Cytoplasm</keyword>
<evidence type="ECO:0000313" key="16">
    <source>
        <dbReference type="Proteomes" id="UP000004931"/>
    </source>
</evidence>
<dbReference type="CDD" id="cd07434">
    <property type="entry name" value="PHP_PolIIIA_DnaE2"/>
    <property type="match status" value="1"/>
</dbReference>
<keyword evidence="11 13" id="KW-0234">DNA repair</keyword>
<dbReference type="Pfam" id="PF17657">
    <property type="entry name" value="DNA_pol3_finger"/>
    <property type="match status" value="1"/>
</dbReference>
<proteinExistence type="inferred from homology"/>
<name>A0YAE8_9GAMM</name>
<dbReference type="InterPro" id="IPR011708">
    <property type="entry name" value="DNA_pol3_alpha_NTPase_dom"/>
</dbReference>
<dbReference type="Gene3D" id="3.20.20.140">
    <property type="entry name" value="Metal-dependent hydrolases"/>
    <property type="match status" value="1"/>
</dbReference>
<comment type="catalytic activity">
    <reaction evidence="12 13">
        <text>DNA(n) + a 2'-deoxyribonucleoside 5'-triphosphate = DNA(n+1) + diphosphate</text>
        <dbReference type="Rhea" id="RHEA:22508"/>
        <dbReference type="Rhea" id="RHEA-COMP:17339"/>
        <dbReference type="Rhea" id="RHEA-COMP:17340"/>
        <dbReference type="ChEBI" id="CHEBI:33019"/>
        <dbReference type="ChEBI" id="CHEBI:61560"/>
        <dbReference type="ChEBI" id="CHEBI:173112"/>
        <dbReference type="EC" id="2.7.7.7"/>
    </reaction>
</comment>
<comment type="similarity">
    <text evidence="2 13">Belongs to the DNA polymerase type-C family. DnaE2 subfamily.</text>
</comment>
<feature type="domain" description="Polymerase/histidinol phosphatase N-terminal" evidence="14">
    <location>
        <begin position="9"/>
        <end position="76"/>
    </location>
</feature>
<comment type="function">
    <text evidence="13">DNA polymerase involved in damage-induced mutagenesis and translesion synthesis (TLS). It is not the major replicative DNA polymerase.</text>
</comment>
<keyword evidence="9 13" id="KW-0227">DNA damage</keyword>
<dbReference type="Proteomes" id="UP000004931">
    <property type="component" value="Unassembled WGS sequence"/>
</dbReference>
<evidence type="ECO:0000259" key="14">
    <source>
        <dbReference type="SMART" id="SM00481"/>
    </source>
</evidence>
<dbReference type="InterPro" id="IPR004365">
    <property type="entry name" value="NA-bd_OB_tRNA"/>
</dbReference>
<dbReference type="Gene3D" id="1.10.150.870">
    <property type="match status" value="1"/>
</dbReference>
<evidence type="ECO:0000256" key="4">
    <source>
        <dbReference type="ARBA" id="ARBA00017273"/>
    </source>
</evidence>
<dbReference type="InterPro" id="IPR023073">
    <property type="entry name" value="DnaE2"/>
</dbReference>
<dbReference type="eggNOG" id="COG0587">
    <property type="taxonomic scope" value="Bacteria"/>
</dbReference>
<dbReference type="EMBL" id="AAVT01000001">
    <property type="protein sequence ID" value="EAW33102.1"/>
    <property type="molecule type" value="Genomic_DNA"/>
</dbReference>
<dbReference type="AlphaFoldDB" id="A0YAE8"/>
<keyword evidence="6 13" id="KW-0808">Transferase</keyword>
<keyword evidence="7 13" id="KW-0548">Nucleotidyltransferase</keyword>
<dbReference type="InterPro" id="IPR012340">
    <property type="entry name" value="NA-bd_OB-fold"/>
</dbReference>
<evidence type="ECO:0000256" key="12">
    <source>
        <dbReference type="ARBA" id="ARBA00049244"/>
    </source>
</evidence>
<dbReference type="InterPro" id="IPR029460">
    <property type="entry name" value="DNAPol_HHH"/>
</dbReference>
<dbReference type="EC" id="2.7.7.7" evidence="3 13"/>
<dbReference type="HAMAP" id="MF_01902">
    <property type="entry name" value="DNApol_error_prone"/>
    <property type="match status" value="1"/>
</dbReference>
<dbReference type="STRING" id="247633.GP2143_17641"/>
<accession>A0YAE8</accession>
<dbReference type="GO" id="GO:0005737">
    <property type="term" value="C:cytoplasm"/>
    <property type="evidence" value="ECO:0007669"/>
    <property type="project" value="UniProtKB-SubCell"/>
</dbReference>
<evidence type="ECO:0000256" key="5">
    <source>
        <dbReference type="ARBA" id="ARBA00022490"/>
    </source>
</evidence>
<evidence type="ECO:0000256" key="11">
    <source>
        <dbReference type="ARBA" id="ARBA00023204"/>
    </source>
</evidence>
<evidence type="ECO:0000256" key="9">
    <source>
        <dbReference type="ARBA" id="ARBA00022763"/>
    </source>
</evidence>
<dbReference type="Pfam" id="PF14579">
    <property type="entry name" value="HHH_6"/>
    <property type="match status" value="1"/>
</dbReference>
<dbReference type="SUPFAM" id="SSF89550">
    <property type="entry name" value="PHP domain-like"/>
    <property type="match status" value="1"/>
</dbReference>
<dbReference type="InterPro" id="IPR004805">
    <property type="entry name" value="DnaE2/DnaE/PolC"/>
</dbReference>
<dbReference type="GO" id="GO:0006281">
    <property type="term" value="P:DNA repair"/>
    <property type="evidence" value="ECO:0007669"/>
    <property type="project" value="UniProtKB-UniRule"/>
</dbReference>
<dbReference type="Pfam" id="PF01336">
    <property type="entry name" value="tRNA_anti-codon"/>
    <property type="match status" value="1"/>
</dbReference>
<dbReference type="CDD" id="cd04485">
    <property type="entry name" value="DnaE_OBF"/>
    <property type="match status" value="1"/>
</dbReference>
<dbReference type="InterPro" id="IPR004013">
    <property type="entry name" value="PHP_dom"/>
</dbReference>
<dbReference type="InterPro" id="IPR040982">
    <property type="entry name" value="DNA_pol3_finger"/>
</dbReference>
<dbReference type="Gene3D" id="2.40.50.140">
    <property type="entry name" value="Nucleic acid-binding proteins"/>
    <property type="match status" value="1"/>
</dbReference>
<dbReference type="GO" id="GO:0003676">
    <property type="term" value="F:nucleic acid binding"/>
    <property type="evidence" value="ECO:0007669"/>
    <property type="project" value="InterPro"/>
</dbReference>
<keyword evidence="16" id="KW-1185">Reference proteome</keyword>
<reference evidence="15 16" key="1">
    <citation type="journal article" date="2010" name="J. Bacteriol.">
        <title>Genome sequence of the oligotrophic marine Gammaproteobacterium HTCC2143, isolated from the Oregon Coast.</title>
        <authorList>
            <person name="Oh H.M."/>
            <person name="Kang I."/>
            <person name="Ferriera S."/>
            <person name="Giovannoni S.J."/>
            <person name="Cho J.C."/>
        </authorList>
    </citation>
    <scope>NUCLEOTIDE SEQUENCE [LARGE SCALE GENOMIC DNA]</scope>
    <source>
        <strain evidence="15 16">HTCC2143</strain>
    </source>
</reference>
<dbReference type="GO" id="GO:0008408">
    <property type="term" value="F:3'-5' exonuclease activity"/>
    <property type="evidence" value="ECO:0007669"/>
    <property type="project" value="InterPro"/>
</dbReference>
<dbReference type="GO" id="GO:0006260">
    <property type="term" value="P:DNA replication"/>
    <property type="evidence" value="ECO:0007669"/>
    <property type="project" value="UniProtKB-KW"/>
</dbReference>
<dbReference type="Pfam" id="PF02811">
    <property type="entry name" value="PHP"/>
    <property type="match status" value="1"/>
</dbReference>
<comment type="caution">
    <text evidence="15">The sequence shown here is derived from an EMBL/GenBank/DDBJ whole genome shotgun (WGS) entry which is preliminary data.</text>
</comment>
<evidence type="ECO:0000256" key="1">
    <source>
        <dbReference type="ARBA" id="ARBA00004496"/>
    </source>
</evidence>
<dbReference type="InterPro" id="IPR003141">
    <property type="entry name" value="Pol/His_phosphatase_N"/>
</dbReference>
<evidence type="ECO:0000256" key="3">
    <source>
        <dbReference type="ARBA" id="ARBA00012417"/>
    </source>
</evidence>
<sequence>MTPLLPDYAELHCISNFTFLRGASHPEELVTQAAELGYRAVTISDECSFAGIVRAHMAAKSCNIKLIIGSEFYLNENIRLLLLATDKTAYSQISSLISKARLRSPKGSYEISLKDFQRESPHYLAIWLVNDALTDEQEANQKIAEQLKSVFQQSLWMGINLPRKSHQQQRYLQCYEIAKRYHIPMTASGNVHMHVAARKPLQDVVTAIRLNTNIQRLGNKLQANAELHLHSRKQLASLYPPELLAETLQIAARCQFTLDSLNYQYPDEIVPPNTTATQFLRELTEDGARQRWPDHIPETVISLIEKELALIHEMKYEQYFLTVYDIVQFARNQKILCQGRGSAANSAVCYCLFITEVDPARSQLLFERFISKERDEPPDIDVDFEHERREEVMQYIYRKYGRERAALAATVITYRPRSAVRDVGKALGFDQALVDKLAKSLSWWKKPQQLDELLNRAQVQQRSISAQLFLQLVDEILRFPRHLSQHVGGFIICREPISMLVPLENAAMKNRTIIQWDKTDIESLGLMKIDVLALGMLSAIRKSLGYISDFEETNGKEFQLDNIPAEDKATYDMLCKADTIGVFQIESRAQMNMLPRLRPQTFYDLVIQIAIIRPGPIQGGMVHPFLRRRQGLESITYANAGLEAVLGRTLGVPIFQEQVIQLAMVAAGFSGGEADQLRRAITSWGRNGHLDLFRDKLINGMLERGYSIDFADRLFNQLRGFGAYGFPESHSASFALLAYASSWIKCNHPGAFYCGLLNSQPMGFYAPAQLVQDARRHGVQILPVCINHSQWDHCLMTRHVLRLGFRLLKGMHRKSAERLVTARADRSFSSMADFIQRTHINRQEQNCLVRSDAFQCFNSHRYQSQWQISAVEESRPLFNVESDAVLDDHIVLAAPKEHEEIQWDYSYTGLTLRRHPMALLRENQLLHRCTRATDLATIEHGHIVHIAGLVTCRQRPGTATGVLFITLEDETGYCNVIVWKNQQQHYNQEIINSRILSIKGKLQRTEQIAGLDPQQQTPVVHIVAGFIKDISHLMPLDTSSHDFH</sequence>
<protein>
    <recommendedName>
        <fullName evidence="4 13">Error-prone DNA polymerase</fullName>
        <ecNumber evidence="3 13">2.7.7.7</ecNumber>
    </recommendedName>
</protein>
<evidence type="ECO:0000313" key="15">
    <source>
        <dbReference type="EMBL" id="EAW33102.1"/>
    </source>
</evidence>
<evidence type="ECO:0000256" key="6">
    <source>
        <dbReference type="ARBA" id="ARBA00022679"/>
    </source>
</evidence>
<organism evidence="15 16">
    <name type="scientific">marine gamma proteobacterium HTCC2143</name>
    <dbReference type="NCBI Taxonomy" id="247633"/>
    <lineage>
        <taxon>Bacteria</taxon>
        <taxon>Pseudomonadati</taxon>
        <taxon>Pseudomonadota</taxon>
        <taxon>Gammaproteobacteria</taxon>
        <taxon>Cellvibrionales</taxon>
        <taxon>Spongiibacteraceae</taxon>
        <taxon>BD1-7 clade</taxon>
    </lineage>
</organism>
<dbReference type="GO" id="GO:0003887">
    <property type="term" value="F:DNA-directed DNA polymerase activity"/>
    <property type="evidence" value="ECO:0007669"/>
    <property type="project" value="UniProtKB-UniRule"/>
</dbReference>
<dbReference type="OrthoDB" id="9803237at2"/>